<reference evidence="3" key="1">
    <citation type="journal article" date="2013" name="Mol. Plant Microbe Interact.">
        <title>Global aspects of pacC regulation of pathogenicity genes in Colletotrichum gloeosporioides as revealed by transcriptome analysis.</title>
        <authorList>
            <person name="Alkan N."/>
            <person name="Meng X."/>
            <person name="Friedlander G."/>
            <person name="Reuveni E."/>
            <person name="Sukno S."/>
            <person name="Sherman A."/>
            <person name="Thon M."/>
            <person name="Fluhr R."/>
            <person name="Prusky D."/>
        </authorList>
    </citation>
    <scope>NUCLEOTIDE SEQUENCE [LARGE SCALE GENOMIC DNA]</scope>
    <source>
        <strain evidence="3">Cg-14</strain>
    </source>
</reference>
<evidence type="ECO:0000313" key="2">
    <source>
        <dbReference type="EMBL" id="EQB53206.1"/>
    </source>
</evidence>
<feature type="compositionally biased region" description="Pro residues" evidence="1">
    <location>
        <begin position="1"/>
        <end position="16"/>
    </location>
</feature>
<gene>
    <name evidence="2" type="ORF">CGLO_07086</name>
</gene>
<dbReference type="AlphaFoldDB" id="T0LNC4"/>
<name>T0LNC4_COLGC</name>
<accession>T0LNC4</accession>
<feature type="compositionally biased region" description="Pro residues" evidence="1">
    <location>
        <begin position="71"/>
        <end position="90"/>
    </location>
</feature>
<evidence type="ECO:0000256" key="1">
    <source>
        <dbReference type="SAM" id="MobiDB-lite"/>
    </source>
</evidence>
<feature type="compositionally biased region" description="Low complexity" evidence="1">
    <location>
        <begin position="56"/>
        <end position="70"/>
    </location>
</feature>
<dbReference type="OrthoDB" id="3596986at2759"/>
<sequence length="363" mass="39880">MPPPGSPPQPGNPQPPSHQMGHYGLPTPRGPPLNVGPPTSFPGGRELPSLASIPRTGSTGSSMSISSMLGGPPPVPRDSQPPPSHYPPPATSASSGPTFAPSIQASPRMHSASSEYQPFRRPQTPEHARPYDPRGSAAASPQGAYSTTPEMQRYGTPQAYHQRGPSAQDGRDPSRMPPGPPPRPTSQPKSFASMPPRAVDMGRNNGPEEMYARREEMPRGAMEYNPERPGLKQMNFDERYRAERERREEASTVLRKFRVGSLRRSVDLLSTESKGRGHRGNPSHLSSNPEFRTTLLAFIRDTTNILLPQRQATRIKAILRRLLSTRSRLQEIAIPHRVIPNSLLPVNNRRLRSNPSILLSDSE</sequence>
<dbReference type="HOGENOM" id="CLU_762921_0_0_1"/>
<dbReference type="Proteomes" id="UP000015530">
    <property type="component" value="Unassembled WGS sequence"/>
</dbReference>
<feature type="compositionally biased region" description="Basic and acidic residues" evidence="1">
    <location>
        <begin position="123"/>
        <end position="132"/>
    </location>
</feature>
<protein>
    <submittedName>
        <fullName evidence="2">Uncharacterized protein</fullName>
    </submittedName>
</protein>
<proteinExistence type="predicted"/>
<organism evidence="2 3">
    <name type="scientific">Colletotrichum gloeosporioides (strain Cg-14)</name>
    <name type="common">Anthracnose fungus</name>
    <name type="synonym">Glomerella cingulata</name>
    <dbReference type="NCBI Taxonomy" id="1237896"/>
    <lineage>
        <taxon>Eukaryota</taxon>
        <taxon>Fungi</taxon>
        <taxon>Dikarya</taxon>
        <taxon>Ascomycota</taxon>
        <taxon>Pezizomycotina</taxon>
        <taxon>Sordariomycetes</taxon>
        <taxon>Hypocreomycetidae</taxon>
        <taxon>Glomerellales</taxon>
        <taxon>Glomerellaceae</taxon>
        <taxon>Colletotrichum</taxon>
        <taxon>Colletotrichum gloeosporioides species complex</taxon>
    </lineage>
</organism>
<feature type="compositionally biased region" description="Low complexity" evidence="1">
    <location>
        <begin position="91"/>
        <end position="102"/>
    </location>
</feature>
<feature type="region of interest" description="Disordered" evidence="1">
    <location>
        <begin position="1"/>
        <end position="205"/>
    </location>
</feature>
<dbReference type="STRING" id="1237896.T0LNC4"/>
<comment type="caution">
    <text evidence="2">The sequence shown here is derived from an EMBL/GenBank/DDBJ whole genome shotgun (WGS) entry which is preliminary data.</text>
</comment>
<evidence type="ECO:0000313" key="3">
    <source>
        <dbReference type="Proteomes" id="UP000015530"/>
    </source>
</evidence>
<feature type="compositionally biased region" description="Pro residues" evidence="1">
    <location>
        <begin position="175"/>
        <end position="185"/>
    </location>
</feature>
<dbReference type="EMBL" id="AMYD01001422">
    <property type="protein sequence ID" value="EQB53206.1"/>
    <property type="molecule type" value="Genomic_DNA"/>
</dbReference>